<dbReference type="NCBIfam" id="TIGR03951">
    <property type="entry name" value="Fe_III_red_FhuF"/>
    <property type="match status" value="1"/>
</dbReference>
<reference evidence="1 2" key="1">
    <citation type="submission" date="2016-04" db="EMBL/GenBank/DDBJ databases">
        <title>Complete genome sequence of natural rubber-degrading, novel Gram-negative bacterium, Rhizobacter gummiphilus strain NS21.</title>
        <authorList>
            <person name="Tabata M."/>
            <person name="Kasai D."/>
            <person name="Fukuda M."/>
        </authorList>
    </citation>
    <scope>NUCLEOTIDE SEQUENCE [LARGE SCALE GENOMIC DNA]</scope>
    <source>
        <strain evidence="1 2">NS21</strain>
    </source>
</reference>
<sequence length="249" mass="26575">MIALLSPVFQGEWASLGETLDCASPRPPQAMPVSALLDDPARLSGVLQRHARSLGVAGPDLRATASAWTLAYLWALLPPVIAAASLFQHRFPVAAAGLAVSLDFHGVPRRFHLADEGTSLPGSGTADRYGPLLWNHLAPLFIAVSAQTRLPPKVMWGNAARYVGAVFEHLAGTGSAPPQLARDHEMLMHQAAWPGGCDNPLHPRVRPDPALHRQCCLYHLLPGQSPCRGCPLHDAAISPPARTLPARSP</sequence>
<gene>
    <name evidence="1" type="ORF">A4W93_10705</name>
</gene>
<keyword evidence="2" id="KW-1185">Reference proteome</keyword>
<dbReference type="GO" id="GO:0003824">
    <property type="term" value="F:catalytic activity"/>
    <property type="evidence" value="ECO:0007669"/>
    <property type="project" value="UniProtKB-ARBA"/>
</dbReference>
<dbReference type="STRING" id="946333.A4W93_10705"/>
<organism evidence="1 2">
    <name type="scientific">Piscinibacter gummiphilus</name>
    <dbReference type="NCBI Taxonomy" id="946333"/>
    <lineage>
        <taxon>Bacteria</taxon>
        <taxon>Pseudomonadati</taxon>
        <taxon>Pseudomonadota</taxon>
        <taxon>Betaproteobacteria</taxon>
        <taxon>Burkholderiales</taxon>
        <taxon>Sphaerotilaceae</taxon>
        <taxon>Piscinibacter</taxon>
    </lineage>
</organism>
<protein>
    <submittedName>
        <fullName evidence="1">Uncharacterized protein</fullName>
    </submittedName>
</protein>
<dbReference type="AlphaFoldDB" id="A0A1W6L7X9"/>
<dbReference type="Pfam" id="PF06276">
    <property type="entry name" value="FhuF"/>
    <property type="match status" value="1"/>
</dbReference>
<dbReference type="KEGG" id="rgu:A4W93_10705"/>
<dbReference type="Proteomes" id="UP000193427">
    <property type="component" value="Chromosome"/>
</dbReference>
<evidence type="ECO:0000313" key="1">
    <source>
        <dbReference type="EMBL" id="ARN20333.1"/>
    </source>
</evidence>
<evidence type="ECO:0000313" key="2">
    <source>
        <dbReference type="Proteomes" id="UP000193427"/>
    </source>
</evidence>
<proteinExistence type="predicted"/>
<dbReference type="InterPro" id="IPR022770">
    <property type="entry name" value="IucA/IucC-like_C"/>
</dbReference>
<dbReference type="OrthoDB" id="8993954at2"/>
<dbReference type="RefSeq" id="WP_085750605.1">
    <property type="nucleotide sequence ID" value="NZ_BSPR01000023.1"/>
</dbReference>
<accession>A0A1W6L7X9</accession>
<dbReference type="EMBL" id="CP015118">
    <property type="protein sequence ID" value="ARN20333.1"/>
    <property type="molecule type" value="Genomic_DNA"/>
</dbReference>
<name>A0A1W6L7X9_9BURK</name>
<dbReference type="InterPro" id="IPR008090">
    <property type="entry name" value="Fe_iron_reduct"/>
</dbReference>